<organism evidence="1 2">
    <name type="scientific">Geotrichum galactomycetum</name>
    <dbReference type="NCBI Taxonomy" id="27317"/>
    <lineage>
        <taxon>Eukaryota</taxon>
        <taxon>Fungi</taxon>
        <taxon>Dikarya</taxon>
        <taxon>Ascomycota</taxon>
        <taxon>Saccharomycotina</taxon>
        <taxon>Dipodascomycetes</taxon>
        <taxon>Dipodascales</taxon>
        <taxon>Dipodascaceae</taxon>
        <taxon>Geotrichum</taxon>
    </lineage>
</organism>
<reference evidence="1 2" key="1">
    <citation type="journal article" date="2020" name="Front. Microbiol.">
        <title>Phenotypic and Genetic Characterization of the Cheese Ripening Yeast Geotrichum candidum.</title>
        <authorList>
            <person name="Perkins V."/>
            <person name="Vignola S."/>
            <person name="Lessard M.H."/>
            <person name="Plante P.L."/>
            <person name="Corbeil J."/>
            <person name="Dugat-Bony E."/>
            <person name="Frenette M."/>
            <person name="Labrie S."/>
        </authorList>
    </citation>
    <scope>NUCLEOTIDE SEQUENCE [LARGE SCALE GENOMIC DNA]</scope>
    <source>
        <strain evidence="1 2">LMA-1147</strain>
    </source>
</reference>
<gene>
    <name evidence="1" type="ORF">D0Z00_004728</name>
</gene>
<evidence type="ECO:0000313" key="1">
    <source>
        <dbReference type="EMBL" id="KAF5092086.1"/>
    </source>
</evidence>
<keyword evidence="2" id="KW-1185">Reference proteome</keyword>
<dbReference type="Proteomes" id="UP000744676">
    <property type="component" value="Unassembled WGS sequence"/>
</dbReference>
<comment type="caution">
    <text evidence="1">The sequence shown here is derived from an EMBL/GenBank/DDBJ whole genome shotgun (WGS) entry which is preliminary data.</text>
</comment>
<evidence type="ECO:0000313" key="2">
    <source>
        <dbReference type="Proteomes" id="UP000744676"/>
    </source>
</evidence>
<name>A0ACB6UXF5_9ASCO</name>
<protein>
    <submittedName>
        <fullName evidence="1">Uncharacterized protein</fullName>
    </submittedName>
</protein>
<feature type="non-terminal residue" evidence="1">
    <location>
        <position position="48"/>
    </location>
</feature>
<dbReference type="EMBL" id="QVQA01000650">
    <property type="protein sequence ID" value="KAF5092086.1"/>
    <property type="molecule type" value="Genomic_DNA"/>
</dbReference>
<proteinExistence type="predicted"/>
<accession>A0ACB6UXF5</accession>
<sequence length="48" mass="5013">MLSYFEGVKVQKLVSGINSKEPNKSINPDEAVAYGAAVQAAILTGDTS</sequence>